<keyword evidence="1" id="KW-0732">Signal</keyword>
<organism evidence="2 3">
    <name type="scientific">Candidatus Desulfosporosinus infrequens</name>
    <dbReference type="NCBI Taxonomy" id="2043169"/>
    <lineage>
        <taxon>Bacteria</taxon>
        <taxon>Bacillati</taxon>
        <taxon>Bacillota</taxon>
        <taxon>Clostridia</taxon>
        <taxon>Eubacteriales</taxon>
        <taxon>Desulfitobacteriaceae</taxon>
        <taxon>Desulfosporosinus</taxon>
    </lineage>
</organism>
<dbReference type="Proteomes" id="UP000238916">
    <property type="component" value="Unassembled WGS sequence"/>
</dbReference>
<feature type="signal peptide" evidence="1">
    <location>
        <begin position="1"/>
        <end position="23"/>
    </location>
</feature>
<dbReference type="Gene3D" id="3.30.360.40">
    <property type="entry name" value="YwmB-like"/>
    <property type="match status" value="1"/>
</dbReference>
<evidence type="ECO:0008006" key="4">
    <source>
        <dbReference type="Google" id="ProtNLM"/>
    </source>
</evidence>
<evidence type="ECO:0000313" key="2">
    <source>
        <dbReference type="EMBL" id="SPF56721.1"/>
    </source>
</evidence>
<dbReference type="AlphaFoldDB" id="A0A2U3LXR7"/>
<dbReference type="InterPro" id="IPR036209">
    <property type="entry name" value="YwmB-like_sf"/>
</dbReference>
<name>A0A2U3LXR7_9FIRM</name>
<feature type="chain" id="PRO_5015694771" description="TATA-box binding family protein" evidence="1">
    <location>
        <begin position="24"/>
        <end position="248"/>
    </location>
</feature>
<evidence type="ECO:0000256" key="1">
    <source>
        <dbReference type="SAM" id="SignalP"/>
    </source>
</evidence>
<dbReference type="InterPro" id="IPR014794">
    <property type="entry name" value="DUF1779"/>
</dbReference>
<dbReference type="SUPFAM" id="SSF143842">
    <property type="entry name" value="YwmB-like"/>
    <property type="match status" value="1"/>
</dbReference>
<dbReference type="OrthoDB" id="1708334at2"/>
<reference evidence="3" key="1">
    <citation type="submission" date="2018-02" db="EMBL/GenBank/DDBJ databases">
        <authorList>
            <person name="Hausmann B."/>
        </authorList>
    </citation>
    <scope>NUCLEOTIDE SEQUENCE [LARGE SCALE GENOMIC DNA]</scope>
    <source>
        <strain evidence="3">Peat soil MAG SbF1</strain>
    </source>
</reference>
<dbReference type="EMBL" id="OMOF01000943">
    <property type="protein sequence ID" value="SPF56721.1"/>
    <property type="molecule type" value="Genomic_DNA"/>
</dbReference>
<proteinExistence type="predicted"/>
<evidence type="ECO:0000313" key="3">
    <source>
        <dbReference type="Proteomes" id="UP000238916"/>
    </source>
</evidence>
<protein>
    <recommendedName>
        <fullName evidence="4">TATA-box binding family protein</fullName>
    </recommendedName>
</protein>
<sequence length="248" mass="28352">MKLVFVSIFILLLSFSMTRSVPAAQSGEPLVRAMTATGAKTEEFCINAWVKLPNAQRNDEQLAEIVQQVVEDLGGSFLDYQVTRQDNDNQHSVQAEIISPTLHALITGKNVSSGFNISEKECYLVITLEEKVEDELSIRRRQEEIQEITKKISNYPHINTCLIGWLNGTLRDGEEQDLLQKAFRVIDAKIIDKLEAERFISYTGFTSRIIEWLQVGGEKINLNMAMRYRQYDNRTYVIIGSPIITREY</sequence>
<gene>
    <name evidence="2" type="ORF">SBF1_9480001</name>
</gene>
<accession>A0A2U3LXR7</accession>
<dbReference type="Pfam" id="PF08680">
    <property type="entry name" value="DUF1779"/>
    <property type="match status" value="1"/>
</dbReference>